<name>A0AA37VTF0_9GAMM</name>
<gene>
    <name evidence="4" type="ORF">GCM10007895_05670</name>
</gene>
<reference evidence="4" key="1">
    <citation type="journal article" date="2014" name="Int. J. Syst. Evol. Microbiol.">
        <title>Complete genome sequence of Corynebacterium casei LMG S-19264T (=DSM 44701T), isolated from a smear-ripened cheese.</title>
        <authorList>
            <consortium name="US DOE Joint Genome Institute (JGI-PGF)"/>
            <person name="Walter F."/>
            <person name="Albersmeier A."/>
            <person name="Kalinowski J."/>
            <person name="Ruckert C."/>
        </authorList>
    </citation>
    <scope>NUCLEOTIDE SEQUENCE</scope>
    <source>
        <strain evidence="4">NBRC 101628</strain>
    </source>
</reference>
<reference evidence="4" key="2">
    <citation type="submission" date="2023-01" db="EMBL/GenBank/DDBJ databases">
        <title>Draft genome sequence of Paraferrimonas sedimenticola strain NBRC 101628.</title>
        <authorList>
            <person name="Sun Q."/>
            <person name="Mori K."/>
        </authorList>
    </citation>
    <scope>NUCLEOTIDE SEQUENCE</scope>
    <source>
        <strain evidence="4">NBRC 101628</strain>
    </source>
</reference>
<keyword evidence="1" id="KW-0808">Transferase</keyword>
<keyword evidence="2" id="KW-0012">Acyltransferase</keyword>
<dbReference type="AlphaFoldDB" id="A0AA37VTF0"/>
<evidence type="ECO:0000313" key="4">
    <source>
        <dbReference type="EMBL" id="GLP95261.1"/>
    </source>
</evidence>
<evidence type="ECO:0000313" key="5">
    <source>
        <dbReference type="Proteomes" id="UP001161422"/>
    </source>
</evidence>
<feature type="domain" description="N-acetyltransferase" evidence="3">
    <location>
        <begin position="4"/>
        <end position="165"/>
    </location>
</feature>
<dbReference type="Gene3D" id="3.40.630.30">
    <property type="match status" value="1"/>
</dbReference>
<keyword evidence="5" id="KW-1185">Reference proteome</keyword>
<dbReference type="Proteomes" id="UP001161422">
    <property type="component" value="Unassembled WGS sequence"/>
</dbReference>
<proteinExistence type="predicted"/>
<dbReference type="CDD" id="cd04301">
    <property type="entry name" value="NAT_SF"/>
    <property type="match status" value="1"/>
</dbReference>
<protein>
    <submittedName>
        <fullName evidence="4">N-acetyltransferase</fullName>
    </submittedName>
</protein>
<dbReference type="Pfam" id="PF00583">
    <property type="entry name" value="Acetyltransf_1"/>
    <property type="match status" value="1"/>
</dbReference>
<comment type="caution">
    <text evidence="4">The sequence shown here is derived from an EMBL/GenBank/DDBJ whole genome shotgun (WGS) entry which is preliminary data.</text>
</comment>
<dbReference type="PROSITE" id="PS51186">
    <property type="entry name" value="GNAT"/>
    <property type="match status" value="1"/>
</dbReference>
<evidence type="ECO:0000256" key="1">
    <source>
        <dbReference type="ARBA" id="ARBA00022679"/>
    </source>
</evidence>
<accession>A0AA37VTF0</accession>
<dbReference type="PANTHER" id="PTHR43072">
    <property type="entry name" value="N-ACETYLTRANSFERASE"/>
    <property type="match status" value="1"/>
</dbReference>
<dbReference type="RefSeq" id="WP_095506590.1">
    <property type="nucleotide sequence ID" value="NZ_BSNC01000002.1"/>
</dbReference>
<dbReference type="SUPFAM" id="SSF55729">
    <property type="entry name" value="Acyl-CoA N-acyltransferases (Nat)"/>
    <property type="match status" value="1"/>
</dbReference>
<dbReference type="InterPro" id="IPR000182">
    <property type="entry name" value="GNAT_dom"/>
</dbReference>
<dbReference type="GO" id="GO:0016747">
    <property type="term" value="F:acyltransferase activity, transferring groups other than amino-acyl groups"/>
    <property type="evidence" value="ECO:0007669"/>
    <property type="project" value="InterPro"/>
</dbReference>
<dbReference type="InterPro" id="IPR016181">
    <property type="entry name" value="Acyl_CoA_acyltransferase"/>
</dbReference>
<evidence type="ECO:0000256" key="2">
    <source>
        <dbReference type="ARBA" id="ARBA00023315"/>
    </source>
</evidence>
<evidence type="ECO:0000259" key="3">
    <source>
        <dbReference type="PROSITE" id="PS51186"/>
    </source>
</evidence>
<sequence length="166" mass="18217">MTRGQIRHATQTDLAAIVDIYNQSIPAGLATADTQAVSVASRQAWFEAHHDKRPLWVLEEKRQILGWCSLRDFYGRPAYQITAEVAIYVADSAQGKGVAKTLLKHAISKAPSLGLETLLAFIFSHNTPSINLFERFGFSAWGQLPELAAMPQGKVSLTILGLKLAQ</sequence>
<organism evidence="4 5">
    <name type="scientific">Paraferrimonas sedimenticola</name>
    <dbReference type="NCBI Taxonomy" id="375674"/>
    <lineage>
        <taxon>Bacteria</taxon>
        <taxon>Pseudomonadati</taxon>
        <taxon>Pseudomonadota</taxon>
        <taxon>Gammaproteobacteria</taxon>
        <taxon>Alteromonadales</taxon>
        <taxon>Ferrimonadaceae</taxon>
        <taxon>Paraferrimonas</taxon>
    </lineage>
</organism>
<dbReference type="EMBL" id="BSNC01000002">
    <property type="protein sequence ID" value="GLP95261.1"/>
    <property type="molecule type" value="Genomic_DNA"/>
</dbReference>
<dbReference type="PANTHER" id="PTHR43072:SF23">
    <property type="entry name" value="UPF0039 PROTEIN C11D3.02C"/>
    <property type="match status" value="1"/>
</dbReference>